<dbReference type="NCBIfam" id="TIGR00730">
    <property type="entry name" value="Rossman fold protein, TIGR00730 family"/>
    <property type="match status" value="1"/>
</dbReference>
<comment type="caution">
    <text evidence="4">The sequence shown here is derived from an EMBL/GenBank/DDBJ whole genome shotgun (WGS) entry which is preliminary data.</text>
</comment>
<evidence type="ECO:0000256" key="1">
    <source>
        <dbReference type="ARBA" id="ARBA00000274"/>
    </source>
</evidence>
<dbReference type="GO" id="GO:0005829">
    <property type="term" value="C:cytosol"/>
    <property type="evidence" value="ECO:0007669"/>
    <property type="project" value="TreeGrafter"/>
</dbReference>
<name>U2Q9Y2_9BACT</name>
<dbReference type="PATRIC" id="fig|1115809.3.peg.2609"/>
<dbReference type="PANTHER" id="PTHR31223:SF70">
    <property type="entry name" value="LOG FAMILY PROTEIN YJL055W"/>
    <property type="match status" value="1"/>
</dbReference>
<keyword evidence="5" id="KW-1185">Reference proteome</keyword>
<reference evidence="4 5" key="1">
    <citation type="submission" date="2013-08" db="EMBL/GenBank/DDBJ databases">
        <authorList>
            <person name="Durkin A.S."/>
            <person name="Haft D.R."/>
            <person name="McCorrison J."/>
            <person name="Torralba M."/>
            <person name="Gillis M."/>
            <person name="Haft D.H."/>
            <person name="Methe B."/>
            <person name="Sutton G."/>
            <person name="Nelson K.E."/>
        </authorList>
    </citation>
    <scope>NUCLEOTIDE SEQUENCE [LARGE SCALE GENOMIC DNA]</scope>
    <source>
        <strain evidence="4 5">F0067</strain>
    </source>
</reference>
<dbReference type="GO" id="GO:0009691">
    <property type="term" value="P:cytokinin biosynthetic process"/>
    <property type="evidence" value="ECO:0007669"/>
    <property type="project" value="UniProtKB-UniRule"/>
</dbReference>
<comment type="catalytic activity">
    <reaction evidence="1">
        <text>AMP + H2O = D-ribose 5-phosphate + adenine</text>
        <dbReference type="Rhea" id="RHEA:20129"/>
        <dbReference type="ChEBI" id="CHEBI:15377"/>
        <dbReference type="ChEBI" id="CHEBI:16708"/>
        <dbReference type="ChEBI" id="CHEBI:78346"/>
        <dbReference type="ChEBI" id="CHEBI:456215"/>
        <dbReference type="EC" id="3.2.2.4"/>
    </reaction>
</comment>
<evidence type="ECO:0000256" key="2">
    <source>
        <dbReference type="ARBA" id="ARBA00006763"/>
    </source>
</evidence>
<accession>U2Q9Y2</accession>
<evidence type="ECO:0000256" key="3">
    <source>
        <dbReference type="RuleBase" id="RU363015"/>
    </source>
</evidence>
<dbReference type="Pfam" id="PF03641">
    <property type="entry name" value="Lysine_decarbox"/>
    <property type="match status" value="1"/>
</dbReference>
<sequence length="186" mass="20228">MVSCLATFQRMNIGVFCSANNRIDAAYFRAAEELGRWMAENGHTLVYGGCNLGLMEAVGRAAHDHGGTTVGVVPRIVEKAGRVSDAVSVDIACEDLTDRKQIIMERSDVFVALPGGIGTLDEIFTVAASRSIGYHRKKLYLLNIGGFYDALTAALDDLARRGMTRGDWRDCIEPVSTLSELQEKLA</sequence>
<dbReference type="AlphaFoldDB" id="U2Q9Y2"/>
<evidence type="ECO:0000313" key="5">
    <source>
        <dbReference type="Proteomes" id="UP000016648"/>
    </source>
</evidence>
<protein>
    <recommendedName>
        <fullName evidence="3">Cytokinin riboside 5'-monophosphate phosphoribohydrolase</fullName>
        <ecNumber evidence="3">3.2.2.n1</ecNumber>
    </recommendedName>
</protein>
<keyword evidence="3" id="KW-0378">Hydrolase</keyword>
<proteinExistence type="inferred from homology"/>
<keyword evidence="3" id="KW-0203">Cytokinin biosynthesis</keyword>
<dbReference type="InterPro" id="IPR005269">
    <property type="entry name" value="LOG"/>
</dbReference>
<dbReference type="EMBL" id="AWEY01000044">
    <property type="protein sequence ID" value="ERK38128.1"/>
    <property type="molecule type" value="Genomic_DNA"/>
</dbReference>
<dbReference type="Proteomes" id="UP000016648">
    <property type="component" value="Unassembled WGS sequence"/>
</dbReference>
<dbReference type="EC" id="3.2.2.n1" evidence="3"/>
<dbReference type="Gene3D" id="3.40.50.450">
    <property type="match status" value="1"/>
</dbReference>
<dbReference type="InterPro" id="IPR031100">
    <property type="entry name" value="LOG_fam"/>
</dbReference>
<comment type="similarity">
    <text evidence="2 3">Belongs to the LOG family.</text>
</comment>
<gene>
    <name evidence="4" type="ORF">HMPREF9135_1118</name>
</gene>
<dbReference type="GO" id="GO:0008714">
    <property type="term" value="F:AMP nucleosidase activity"/>
    <property type="evidence" value="ECO:0007669"/>
    <property type="project" value="UniProtKB-EC"/>
</dbReference>
<dbReference type="PANTHER" id="PTHR31223">
    <property type="entry name" value="LOG FAMILY PROTEIN YJL055W"/>
    <property type="match status" value="1"/>
</dbReference>
<evidence type="ECO:0000313" key="4">
    <source>
        <dbReference type="EMBL" id="ERK38128.1"/>
    </source>
</evidence>
<organism evidence="4 5">
    <name type="scientific">Segatella baroniae F0067</name>
    <dbReference type="NCBI Taxonomy" id="1115809"/>
    <lineage>
        <taxon>Bacteria</taxon>
        <taxon>Pseudomonadati</taxon>
        <taxon>Bacteroidota</taxon>
        <taxon>Bacteroidia</taxon>
        <taxon>Bacteroidales</taxon>
        <taxon>Prevotellaceae</taxon>
        <taxon>Segatella</taxon>
    </lineage>
</organism>
<dbReference type="SUPFAM" id="SSF102405">
    <property type="entry name" value="MCP/YpsA-like"/>
    <property type="match status" value="1"/>
</dbReference>